<dbReference type="STRING" id="336566.ABB30_14680"/>
<evidence type="ECO:0000313" key="2">
    <source>
        <dbReference type="Proteomes" id="UP000050956"/>
    </source>
</evidence>
<reference evidence="1 2" key="1">
    <citation type="submission" date="2015-05" db="EMBL/GenBank/DDBJ databases">
        <title>Genome sequencing and analysis of members of genus Stenotrophomonas.</title>
        <authorList>
            <person name="Patil P.P."/>
            <person name="Midha S."/>
            <person name="Patil P.B."/>
        </authorList>
    </citation>
    <scope>NUCLEOTIDE SEQUENCE [LARGE SCALE GENOMIC DNA]</scope>
    <source>
        <strain evidence="1 2">DSM 24757</strain>
    </source>
</reference>
<name>A0A0R0D7A0_9GAMM</name>
<organism evidence="1 2">
    <name type="scientific">Stenotrophomonas ginsengisoli</name>
    <dbReference type="NCBI Taxonomy" id="336566"/>
    <lineage>
        <taxon>Bacteria</taxon>
        <taxon>Pseudomonadati</taxon>
        <taxon>Pseudomonadota</taxon>
        <taxon>Gammaproteobacteria</taxon>
        <taxon>Lysobacterales</taxon>
        <taxon>Lysobacteraceae</taxon>
        <taxon>Stenotrophomonas</taxon>
    </lineage>
</organism>
<evidence type="ECO:0000313" key="1">
    <source>
        <dbReference type="EMBL" id="KRG74186.1"/>
    </source>
</evidence>
<dbReference type="EMBL" id="LDJM01000047">
    <property type="protein sequence ID" value="KRG74186.1"/>
    <property type="molecule type" value="Genomic_DNA"/>
</dbReference>
<accession>A0A0R0D7A0</accession>
<dbReference type="PATRIC" id="fig|336566.3.peg.2511"/>
<proteinExistence type="predicted"/>
<dbReference type="Proteomes" id="UP000050956">
    <property type="component" value="Unassembled WGS sequence"/>
</dbReference>
<comment type="caution">
    <text evidence="1">The sequence shown here is derived from an EMBL/GenBank/DDBJ whole genome shotgun (WGS) entry which is preliminary data.</text>
</comment>
<gene>
    <name evidence="1" type="ORF">ABB30_14680</name>
</gene>
<keyword evidence="2" id="KW-1185">Reference proteome</keyword>
<sequence length="460" mass="47893">MALLRNTGADGQVDVLGYEADRLVMLNQVVGGVDTQAVVADMLQSPAWRDASGNVQTAPLIQAIGARLSDADRGNFKQDLDKAGIDQGVLDRAGQALAHAGSQIQQSVASAQAQLSEALASARRQLGADPASSLQAAGSKVVEAVQERYGAQRGALSQAGDAVVDVVDTVKLGYRFATDENFRGVVIGAAKVYAAATLEDPSKPFNDVRTAALGAIDNWQKGAAAAAAQGREAEYHGKGEGVVAFEAAMLLMPAAKLGKLSKLANALDRSSPDGAAALGEFAGDALGGIGKGGMAGKLSAEGLDLVMDAYRQQGGRLNAFVQAARAAGHLDELLEHGKLAPKELTTLATRNPDAFANVPFETAWDASLKNLGPVAAMSPKMRYGDLGEAIIIRDLLRQGYTDLHSIQNNSGWGVDIAGRNPVTGGLEFVEVKASTHGRARGQSGDPEEMITRWLEKATSN</sequence>
<protein>
    <submittedName>
        <fullName evidence="1">Uncharacterized protein</fullName>
    </submittedName>
</protein>
<dbReference type="AlphaFoldDB" id="A0A0R0D7A0"/>